<comment type="similarity">
    <text evidence="2">Belongs to the bacterial solute-binding protein 8 family.</text>
</comment>
<dbReference type="PANTHER" id="PTHR30532">
    <property type="entry name" value="IRON III DICITRATE-BINDING PERIPLASMIC PROTEIN"/>
    <property type="match status" value="1"/>
</dbReference>
<dbReference type="GO" id="GO:1901678">
    <property type="term" value="P:iron coordination entity transport"/>
    <property type="evidence" value="ECO:0007669"/>
    <property type="project" value="UniProtKB-ARBA"/>
</dbReference>
<organism evidence="6">
    <name type="scientific">Leptolyngbya sp. NK1-12</name>
    <dbReference type="NCBI Taxonomy" id="2547451"/>
    <lineage>
        <taxon>Bacteria</taxon>
        <taxon>Bacillati</taxon>
        <taxon>Cyanobacteriota</taxon>
        <taxon>Cyanophyceae</taxon>
        <taxon>Leptolyngbyales</taxon>
        <taxon>Leptolyngbyaceae</taxon>
        <taxon>Leptolyngbya group</taxon>
        <taxon>Leptolyngbya</taxon>
    </lineage>
</organism>
<evidence type="ECO:0000256" key="4">
    <source>
        <dbReference type="ARBA" id="ARBA00022729"/>
    </source>
</evidence>
<dbReference type="PROSITE" id="PS50983">
    <property type="entry name" value="FE_B12_PBP"/>
    <property type="match status" value="1"/>
</dbReference>
<dbReference type="AlphaFoldDB" id="A0AA96WIE8"/>
<feature type="domain" description="Fe/B12 periplasmic-binding" evidence="5">
    <location>
        <begin position="78"/>
        <end position="343"/>
    </location>
</feature>
<dbReference type="GO" id="GO:0030288">
    <property type="term" value="C:outer membrane-bounded periplasmic space"/>
    <property type="evidence" value="ECO:0007669"/>
    <property type="project" value="TreeGrafter"/>
</dbReference>
<accession>A0AA96WIE8</accession>
<evidence type="ECO:0000256" key="1">
    <source>
        <dbReference type="ARBA" id="ARBA00004196"/>
    </source>
</evidence>
<dbReference type="EMBL" id="CP053586">
    <property type="protein sequence ID" value="WNZ26123.1"/>
    <property type="molecule type" value="Genomic_DNA"/>
</dbReference>
<protein>
    <submittedName>
        <fullName evidence="6">Iron-siderophore ABC transporter substrate-binding protein</fullName>
    </submittedName>
</protein>
<dbReference type="CDD" id="cd01146">
    <property type="entry name" value="FhuD"/>
    <property type="match status" value="1"/>
</dbReference>
<dbReference type="InterPro" id="IPR051313">
    <property type="entry name" value="Bact_iron-sidero_bind"/>
</dbReference>
<dbReference type="Pfam" id="PF01497">
    <property type="entry name" value="Peripla_BP_2"/>
    <property type="match status" value="1"/>
</dbReference>
<evidence type="ECO:0000256" key="3">
    <source>
        <dbReference type="ARBA" id="ARBA00022448"/>
    </source>
</evidence>
<dbReference type="Gene3D" id="3.40.50.1980">
    <property type="entry name" value="Nitrogenase molybdenum iron protein domain"/>
    <property type="match status" value="2"/>
</dbReference>
<reference evidence="6" key="1">
    <citation type="submission" date="2020-05" db="EMBL/GenBank/DDBJ databases">
        <authorList>
            <person name="Zhu T."/>
            <person name="Keshari N."/>
            <person name="Lu X."/>
        </authorList>
    </citation>
    <scope>NUCLEOTIDE SEQUENCE</scope>
    <source>
        <strain evidence="6">NK1-12</strain>
    </source>
</reference>
<proteinExistence type="inferred from homology"/>
<keyword evidence="3" id="KW-0813">Transport</keyword>
<comment type="subcellular location">
    <subcellularLocation>
        <location evidence="1">Cell envelope</location>
    </subcellularLocation>
</comment>
<sequence length="343" mass="38396">MKDKLRQVWKSCNHSLSFWRRFSLGLFILTAFTVCLISACIHQSSLNSPSSTLSVTSSDCRVIQHSMGETCVPHHPQRVVSLSDAANTVALGVKPIAGVFSGESESLLGERLTGIEQLPGVEPSLETIVALKPDLILAASYHQAIYNQLTQIAPTVLASWETGSDWKNVFFQQAEALGRVDQAQQLMTDYETRLVQFKSEMGLDKTLSAEKRLNQIKVSVVRIYPEAIAIYFKDSFCGSILEDAGLSRPPAQDREWNGQQRLSKERIRDLDADVMFLWTYGYNAETAQQVNTTLEKLKADPLWSQLKVVQEGKVYEVPSYWIGDSILAANAVLDDLFRYLVKE</sequence>
<gene>
    <name evidence="6" type="ORF">HJG54_27050</name>
</gene>
<dbReference type="PANTHER" id="PTHR30532:SF25">
    <property type="entry name" value="IRON(III) DICITRATE-BINDING PERIPLASMIC PROTEIN"/>
    <property type="match status" value="1"/>
</dbReference>
<name>A0AA96WIE8_9CYAN</name>
<keyword evidence="4" id="KW-0732">Signal</keyword>
<evidence type="ECO:0000313" key="6">
    <source>
        <dbReference type="EMBL" id="WNZ26123.1"/>
    </source>
</evidence>
<dbReference type="InterPro" id="IPR002491">
    <property type="entry name" value="ABC_transptr_periplasmic_BD"/>
</dbReference>
<dbReference type="SUPFAM" id="SSF53807">
    <property type="entry name" value="Helical backbone' metal receptor"/>
    <property type="match status" value="1"/>
</dbReference>
<evidence type="ECO:0000256" key="2">
    <source>
        <dbReference type="ARBA" id="ARBA00008814"/>
    </source>
</evidence>
<evidence type="ECO:0000259" key="5">
    <source>
        <dbReference type="PROSITE" id="PS50983"/>
    </source>
</evidence>